<dbReference type="Pfam" id="PF01526">
    <property type="entry name" value="DDE_Tnp_Tn3"/>
    <property type="match status" value="1"/>
</dbReference>
<evidence type="ECO:0000313" key="2">
    <source>
        <dbReference type="EMBL" id="SOZ75530.1"/>
    </source>
</evidence>
<proteinExistence type="predicted"/>
<dbReference type="GO" id="GO:0004803">
    <property type="term" value="F:transposase activity"/>
    <property type="evidence" value="ECO:0007669"/>
    <property type="project" value="InterPro"/>
</dbReference>
<organism evidence="2 4">
    <name type="scientific">Cupriavidus taiwanensis</name>
    <dbReference type="NCBI Taxonomy" id="164546"/>
    <lineage>
        <taxon>Bacteria</taxon>
        <taxon>Pseudomonadati</taxon>
        <taxon>Pseudomonadota</taxon>
        <taxon>Betaproteobacteria</taxon>
        <taxon>Burkholderiales</taxon>
        <taxon>Burkholderiaceae</taxon>
        <taxon>Cupriavidus</taxon>
    </lineage>
</organism>
<name>A0A375EHV0_9BURK</name>
<sequence>MIDQAITASMPQISILDVLTETEQWLNLHKLFGPLSGFDGELDDPRKRVIRTVFLLKYLDNPELRRTIHAATNKSEQFNDFAQWLMFGGDGIIAENLRHEQRKVIKYNQLVANMVILHNVQWMSRKLKNLQERGHPVNAEVLKGLSPYRREHINRFGDYLLALQRRVPPLDPSIDFLFKSCA</sequence>
<evidence type="ECO:0000313" key="4">
    <source>
        <dbReference type="Proteomes" id="UP000256952"/>
    </source>
</evidence>
<evidence type="ECO:0000259" key="1">
    <source>
        <dbReference type="Pfam" id="PF01526"/>
    </source>
</evidence>
<dbReference type="Proteomes" id="UP000256952">
    <property type="component" value="Unassembled WGS sequence"/>
</dbReference>
<dbReference type="EMBL" id="LT984809">
    <property type="protein sequence ID" value="SPD48953.1"/>
    <property type="molecule type" value="Genomic_DNA"/>
</dbReference>
<dbReference type="GO" id="GO:0006313">
    <property type="term" value="P:DNA transposition"/>
    <property type="evidence" value="ECO:0007669"/>
    <property type="project" value="InterPro"/>
</dbReference>
<reference evidence="2" key="1">
    <citation type="submission" date="2018-01" db="EMBL/GenBank/DDBJ databases">
        <authorList>
            <person name="Clerissi C."/>
        </authorList>
    </citation>
    <scope>NUCLEOTIDE SEQUENCE</scope>
    <source>
        <strain evidence="2">Cupriavidus taiwanensis STM 8556</strain>
    </source>
</reference>
<feature type="domain" description="Tn3 transposase DDE" evidence="1">
    <location>
        <begin position="48"/>
        <end position="159"/>
    </location>
</feature>
<accession>A0A375EHV0</accession>
<dbReference type="InterPro" id="IPR002513">
    <property type="entry name" value="Tn3_Tnp_DDE_dom"/>
</dbReference>
<reference evidence="3 4" key="2">
    <citation type="submission" date="2018-01" db="EMBL/GenBank/DDBJ databases">
        <authorList>
            <person name="Gaut B.S."/>
            <person name="Morton B.R."/>
            <person name="Clegg M.T."/>
            <person name="Duvall M.R."/>
        </authorList>
    </citation>
    <scope>NUCLEOTIDE SEQUENCE [LARGE SCALE GENOMIC DNA]</scope>
    <source>
        <strain evidence="3">Cupriavidus taiwanensis STM 8555</strain>
        <plasmid evidence="3">I</plasmid>
    </source>
</reference>
<dbReference type="AlphaFoldDB" id="A0A375EHV0"/>
<geneLocation type="plasmid" evidence="3">
    <name>I</name>
</geneLocation>
<keyword evidence="3" id="KW-0614">Plasmid</keyword>
<gene>
    <name evidence="3" type="ORF">CBM2612_P0298</name>
    <name evidence="2" type="ORF">CBM2613_U80012</name>
</gene>
<protein>
    <recommendedName>
        <fullName evidence="1">Tn3 transposase DDE domain-containing protein</fullName>
    </recommendedName>
</protein>
<dbReference type="EMBL" id="OFTH01000059">
    <property type="protein sequence ID" value="SOZ75530.1"/>
    <property type="molecule type" value="Genomic_DNA"/>
</dbReference>
<evidence type="ECO:0000313" key="3">
    <source>
        <dbReference type="EMBL" id="SPD48953.1"/>
    </source>
</evidence>